<evidence type="ECO:0000256" key="1">
    <source>
        <dbReference type="ARBA" id="ARBA00022729"/>
    </source>
</evidence>
<feature type="domain" description="Macroglobulin" evidence="3">
    <location>
        <begin position="84"/>
        <end position="177"/>
    </location>
</feature>
<dbReference type="InterPro" id="IPR050473">
    <property type="entry name" value="A2M/Complement_sys"/>
</dbReference>
<evidence type="ECO:0000313" key="5">
    <source>
        <dbReference type="Proteomes" id="UP000746747"/>
    </source>
</evidence>
<gene>
    <name evidence="4" type="ORF">CJOHNSTONI_LOCUS9140</name>
</gene>
<dbReference type="PANTHER" id="PTHR11412:SF136">
    <property type="entry name" value="CD109 ANTIGEN"/>
    <property type="match status" value="1"/>
</dbReference>
<dbReference type="Pfam" id="PF01835">
    <property type="entry name" value="MG2"/>
    <property type="match status" value="1"/>
</dbReference>
<evidence type="ECO:0000256" key="2">
    <source>
        <dbReference type="ARBA" id="ARBA00022966"/>
    </source>
</evidence>
<sequence length="266" mass="30023">MLITPRTSANKLVDINVEIHAFQSSLLVFRQTLQAKVARSLNRVKFFVPGGTARSDSYRLVVRAENDNESFEEIIPGAPDLRNIYLQTDKTVYKPTDTVKVRALPITTSGKLYDESVNFALVNPDGFELIHKTRSTTNNRFLAVEFQLPDHLVFGEWKILAQPDHQKLYTYSITFQVQKYELSPFRVHILAKETGDLDLYEIDVLARHANGRQISGQVSIWCDCDGNSSKSLIRSDSGKSFLCILKSSKNVSPPSHESKGLKIYSV</sequence>
<dbReference type="GO" id="GO:0004866">
    <property type="term" value="F:endopeptidase inhibitor activity"/>
    <property type="evidence" value="ECO:0007669"/>
    <property type="project" value="InterPro"/>
</dbReference>
<dbReference type="InterPro" id="IPR002890">
    <property type="entry name" value="MG2"/>
</dbReference>
<dbReference type="EMBL" id="CAKAEH010001805">
    <property type="protein sequence ID" value="CAG9539548.1"/>
    <property type="molecule type" value="Genomic_DNA"/>
</dbReference>
<keyword evidence="2" id="KW-0882">Thioester bond</keyword>
<dbReference type="Gene3D" id="2.60.40.1930">
    <property type="match status" value="1"/>
</dbReference>
<name>A0A8J2MBM3_9BILA</name>
<dbReference type="Proteomes" id="UP000746747">
    <property type="component" value="Unassembled WGS sequence"/>
</dbReference>
<comment type="caution">
    <text evidence="4">The sequence shown here is derived from an EMBL/GenBank/DDBJ whole genome shotgun (WGS) entry which is preliminary data.</text>
</comment>
<dbReference type="AlphaFoldDB" id="A0A8J2MBM3"/>
<keyword evidence="1" id="KW-0732">Signal</keyword>
<dbReference type="PANTHER" id="PTHR11412">
    <property type="entry name" value="MACROGLOBULIN / COMPLEMENT"/>
    <property type="match status" value="1"/>
</dbReference>
<dbReference type="OrthoDB" id="6359008at2759"/>
<reference evidence="4" key="1">
    <citation type="submission" date="2021-09" db="EMBL/GenBank/DDBJ databases">
        <authorList>
            <consortium name="Pathogen Informatics"/>
        </authorList>
    </citation>
    <scope>NUCLEOTIDE SEQUENCE</scope>
</reference>
<accession>A0A8J2MBM3</accession>
<organism evidence="4 5">
    <name type="scientific">Cercopithifilaria johnstoni</name>
    <dbReference type="NCBI Taxonomy" id="2874296"/>
    <lineage>
        <taxon>Eukaryota</taxon>
        <taxon>Metazoa</taxon>
        <taxon>Ecdysozoa</taxon>
        <taxon>Nematoda</taxon>
        <taxon>Chromadorea</taxon>
        <taxon>Rhabditida</taxon>
        <taxon>Spirurina</taxon>
        <taxon>Spiruromorpha</taxon>
        <taxon>Filarioidea</taxon>
        <taxon>Onchocercidae</taxon>
        <taxon>Cercopithifilaria</taxon>
    </lineage>
</organism>
<evidence type="ECO:0000259" key="3">
    <source>
        <dbReference type="Pfam" id="PF01835"/>
    </source>
</evidence>
<evidence type="ECO:0000313" key="4">
    <source>
        <dbReference type="EMBL" id="CAG9539548.1"/>
    </source>
</evidence>
<keyword evidence="5" id="KW-1185">Reference proteome</keyword>
<protein>
    <recommendedName>
        <fullName evidence="3">Macroglobulin domain-containing protein</fullName>
    </recommendedName>
</protein>
<proteinExistence type="predicted"/>